<comment type="subcellular location">
    <subcellularLocation>
        <location evidence="6">Membrane</location>
        <topology evidence="6">Single-pass type II membrane protein</topology>
    </subcellularLocation>
</comment>
<dbReference type="GO" id="GO:0016020">
    <property type="term" value="C:membrane"/>
    <property type="evidence" value="ECO:0007669"/>
    <property type="project" value="UniProtKB-SubCell"/>
</dbReference>
<evidence type="ECO:0000256" key="2">
    <source>
        <dbReference type="ARBA" id="ARBA00009370"/>
    </source>
</evidence>
<name>A0A221T3G5_9DEIO</name>
<dbReference type="InterPro" id="IPR036286">
    <property type="entry name" value="LexA/Signal_pep-like_sf"/>
</dbReference>
<dbReference type="PANTHER" id="PTHR43390:SF1">
    <property type="entry name" value="CHLOROPLAST PROCESSING PEPTIDASE"/>
    <property type="match status" value="1"/>
</dbReference>
<feature type="active site" evidence="5">
    <location>
        <position position="109"/>
    </location>
</feature>
<dbReference type="EC" id="3.4.21.89" evidence="3 6"/>
<keyword evidence="4 6" id="KW-0378">Hydrolase</keyword>
<sequence length="258" mass="28509">MTDSPKPRSRPLRRLWKEWLEPVALAVVLTQFGATAVGVDGVSMMPGLRDHERLIVPKYETWLHRAGIGEFQRGDILVFKPSRAVAAQVPHLNREVLGGAWTYRPFLIKRLIGLPGDRVRVTAGEVYVNGAHLDSAWTTGYWQEQGCWDTESDLANRAASARDGVLTDAPEITVPEGHYFVMGDNRTARGSEDSRAFGPVPRADVAGRAAVVIWPPLRSENVRFDCAGLKVQDFSGAKVRNVRMLDRPTGFSAVPAPR</sequence>
<comment type="catalytic activity">
    <reaction evidence="1 6">
        <text>Cleavage of hydrophobic, N-terminal signal or leader sequences from secreted and periplasmic proteins.</text>
        <dbReference type="EC" id="3.4.21.89"/>
    </reaction>
</comment>
<dbReference type="EMBL" id="CP021084">
    <property type="protein sequence ID" value="ASN83410.1"/>
    <property type="molecule type" value="Genomic_DNA"/>
</dbReference>
<proteinExistence type="inferred from homology"/>
<dbReference type="CDD" id="cd06530">
    <property type="entry name" value="S26_SPase_I"/>
    <property type="match status" value="1"/>
</dbReference>
<feature type="domain" description="Peptidase S26" evidence="7">
    <location>
        <begin position="17"/>
        <end position="214"/>
    </location>
</feature>
<geneLocation type="plasmid" evidence="9">
    <name>pdfi3</name>
</geneLocation>
<keyword evidence="8" id="KW-0614">Plasmid</keyword>
<dbReference type="NCBIfam" id="TIGR02227">
    <property type="entry name" value="sigpep_I_bact"/>
    <property type="match status" value="1"/>
</dbReference>
<evidence type="ECO:0000313" key="9">
    <source>
        <dbReference type="Proteomes" id="UP000259030"/>
    </source>
</evidence>
<dbReference type="KEGG" id="dfc:DFI_19630"/>
<dbReference type="GO" id="GO:0004252">
    <property type="term" value="F:serine-type endopeptidase activity"/>
    <property type="evidence" value="ECO:0007669"/>
    <property type="project" value="InterPro"/>
</dbReference>
<dbReference type="RefSeq" id="WP_027462843.1">
    <property type="nucleotide sequence ID" value="NZ_CP021084.1"/>
</dbReference>
<protein>
    <recommendedName>
        <fullName evidence="3 6">Signal peptidase I</fullName>
        <ecNumber evidence="3 6">3.4.21.89</ecNumber>
    </recommendedName>
</protein>
<dbReference type="InterPro" id="IPR000223">
    <property type="entry name" value="Pept_S26A_signal_pept_1"/>
</dbReference>
<feature type="active site" evidence="5">
    <location>
        <position position="43"/>
    </location>
</feature>
<evidence type="ECO:0000259" key="7">
    <source>
        <dbReference type="Pfam" id="PF10502"/>
    </source>
</evidence>
<dbReference type="AlphaFoldDB" id="A0A221T3G5"/>
<dbReference type="PROSITE" id="PS00760">
    <property type="entry name" value="SPASE_I_2"/>
    <property type="match status" value="1"/>
</dbReference>
<dbReference type="GO" id="GO:0006465">
    <property type="term" value="P:signal peptide processing"/>
    <property type="evidence" value="ECO:0007669"/>
    <property type="project" value="InterPro"/>
</dbReference>
<evidence type="ECO:0000256" key="6">
    <source>
        <dbReference type="RuleBase" id="RU362042"/>
    </source>
</evidence>
<dbReference type="GO" id="GO:0009003">
    <property type="term" value="F:signal peptidase activity"/>
    <property type="evidence" value="ECO:0007669"/>
    <property type="project" value="UniProtKB-EC"/>
</dbReference>
<keyword evidence="9" id="KW-1185">Reference proteome</keyword>
<accession>A0A221T3G5</accession>
<dbReference type="SUPFAM" id="SSF51306">
    <property type="entry name" value="LexA/Signal peptidase"/>
    <property type="match status" value="1"/>
</dbReference>
<keyword evidence="6" id="KW-0645">Protease</keyword>
<reference evidence="8 9" key="1">
    <citation type="submission" date="2017-05" db="EMBL/GenBank/DDBJ databases">
        <title>The complete genome sequence of Deinococcus ficus isolated from the rhizosphere of the Ficus religiosa L. in Taiwan.</title>
        <authorList>
            <person name="Wu K.-M."/>
            <person name="Liao T.-L."/>
            <person name="Liu Y.-M."/>
            <person name="Young C.-C."/>
            <person name="Tsai S.-F."/>
        </authorList>
    </citation>
    <scope>NUCLEOTIDE SEQUENCE [LARGE SCALE GENOMIC DNA]</scope>
    <source>
        <strain evidence="8 9">CC-FR2-10</strain>
        <plasmid evidence="9">pdfi3</plasmid>
    </source>
</reference>
<dbReference type="Pfam" id="PF10502">
    <property type="entry name" value="Peptidase_S26"/>
    <property type="match status" value="1"/>
</dbReference>
<evidence type="ECO:0000256" key="4">
    <source>
        <dbReference type="ARBA" id="ARBA00022801"/>
    </source>
</evidence>
<evidence type="ECO:0000256" key="3">
    <source>
        <dbReference type="ARBA" id="ARBA00013208"/>
    </source>
</evidence>
<organism evidence="8 9">
    <name type="scientific">Deinococcus ficus</name>
    <dbReference type="NCBI Taxonomy" id="317577"/>
    <lineage>
        <taxon>Bacteria</taxon>
        <taxon>Thermotogati</taxon>
        <taxon>Deinococcota</taxon>
        <taxon>Deinococci</taxon>
        <taxon>Deinococcales</taxon>
        <taxon>Deinococcaceae</taxon>
        <taxon>Deinococcus</taxon>
    </lineage>
</organism>
<dbReference type="InterPro" id="IPR019533">
    <property type="entry name" value="Peptidase_S26"/>
</dbReference>
<dbReference type="Gene3D" id="2.10.109.10">
    <property type="entry name" value="Umud Fragment, subunit A"/>
    <property type="match status" value="1"/>
</dbReference>
<evidence type="ECO:0000313" key="8">
    <source>
        <dbReference type="EMBL" id="ASN83410.1"/>
    </source>
</evidence>
<dbReference type="PANTHER" id="PTHR43390">
    <property type="entry name" value="SIGNAL PEPTIDASE I"/>
    <property type="match status" value="1"/>
</dbReference>
<comment type="similarity">
    <text evidence="2 6">Belongs to the peptidase S26 family.</text>
</comment>
<dbReference type="InterPro" id="IPR019757">
    <property type="entry name" value="Pept_S26A_signal_pept_1_Lys-AS"/>
</dbReference>
<dbReference type="Proteomes" id="UP000259030">
    <property type="component" value="Plasmid pDFI3"/>
</dbReference>
<evidence type="ECO:0000256" key="5">
    <source>
        <dbReference type="PIRSR" id="PIRSR600223-1"/>
    </source>
</evidence>
<dbReference type="PRINTS" id="PR00727">
    <property type="entry name" value="LEADERPTASE"/>
</dbReference>
<gene>
    <name evidence="8" type="ORF">DFI_19630</name>
</gene>
<evidence type="ECO:0000256" key="1">
    <source>
        <dbReference type="ARBA" id="ARBA00000677"/>
    </source>
</evidence>